<organism evidence="3">
    <name type="scientific">marine metagenome</name>
    <dbReference type="NCBI Taxonomy" id="408172"/>
    <lineage>
        <taxon>unclassified sequences</taxon>
        <taxon>metagenomes</taxon>
        <taxon>ecological metagenomes</taxon>
    </lineage>
</organism>
<evidence type="ECO:0000256" key="1">
    <source>
        <dbReference type="SAM" id="Phobius"/>
    </source>
</evidence>
<feature type="transmembrane region" description="Helical" evidence="1">
    <location>
        <begin position="21"/>
        <end position="39"/>
    </location>
</feature>
<feature type="transmembrane region" description="Helical" evidence="1">
    <location>
        <begin position="105"/>
        <end position="125"/>
    </location>
</feature>
<dbReference type="GO" id="GO:0016020">
    <property type="term" value="C:membrane"/>
    <property type="evidence" value="ECO:0007669"/>
    <property type="project" value="UniProtKB-SubCell"/>
</dbReference>
<evidence type="ECO:0000313" key="3">
    <source>
        <dbReference type="EMBL" id="SVE60868.1"/>
    </source>
</evidence>
<keyword evidence="1" id="KW-0472">Membrane</keyword>
<dbReference type="AlphaFoldDB" id="A0A383EXM3"/>
<dbReference type="InterPro" id="IPR036938">
    <property type="entry name" value="PAP2/HPO_sf"/>
</dbReference>
<feature type="non-terminal residue" evidence="3">
    <location>
        <position position="1"/>
    </location>
</feature>
<accession>A0A383EXM3</accession>
<dbReference type="Pfam" id="PF14378">
    <property type="entry name" value="PAP2_3"/>
    <property type="match status" value="1"/>
</dbReference>
<keyword evidence="1" id="KW-0812">Transmembrane</keyword>
<feature type="transmembrane region" description="Helical" evidence="1">
    <location>
        <begin position="131"/>
        <end position="149"/>
    </location>
</feature>
<proteinExistence type="predicted"/>
<dbReference type="InterPro" id="IPR026841">
    <property type="entry name" value="Aur1/Ipt1"/>
</dbReference>
<feature type="domain" description="Inositolphosphotransferase Aur1/Ipt1" evidence="2">
    <location>
        <begin position="2"/>
        <end position="144"/>
    </location>
</feature>
<dbReference type="Gene3D" id="1.20.144.10">
    <property type="entry name" value="Phosphatidic acid phosphatase type 2/haloperoxidase"/>
    <property type="match status" value="1"/>
</dbReference>
<feature type="transmembrane region" description="Helical" evidence="1">
    <location>
        <begin position="81"/>
        <end position="98"/>
    </location>
</feature>
<name>A0A383EXM3_9ZZZZ</name>
<keyword evidence="1" id="KW-1133">Transmembrane helix</keyword>
<sequence length="165" mass="18755">LPLLVGIPLYRRRDKSLFHELKLLYVLTLLVSYLGYFSLPAEGPGYHQEEIGVAQPKWEETVVSASIKEGIDAMEGEARDTFPSGHVMIAAMTIMACFRYRLRKVAWIAIPFSLGVMWSTLYLRYHYLIDGLVGIVLVLLITWLGGIWFRRSRDSVGVVVPEPTR</sequence>
<evidence type="ECO:0000259" key="2">
    <source>
        <dbReference type="Pfam" id="PF14378"/>
    </source>
</evidence>
<protein>
    <recommendedName>
        <fullName evidence="2">Inositolphosphotransferase Aur1/Ipt1 domain-containing protein</fullName>
    </recommendedName>
</protein>
<gene>
    <name evidence="3" type="ORF">METZ01_LOCUS513722</name>
</gene>
<reference evidence="3" key="1">
    <citation type="submission" date="2018-05" db="EMBL/GenBank/DDBJ databases">
        <authorList>
            <person name="Lanie J.A."/>
            <person name="Ng W.-L."/>
            <person name="Kazmierczak K.M."/>
            <person name="Andrzejewski T.M."/>
            <person name="Davidsen T.M."/>
            <person name="Wayne K.J."/>
            <person name="Tettelin H."/>
            <person name="Glass J.I."/>
            <person name="Rusch D."/>
            <person name="Podicherti R."/>
            <person name="Tsui H.-C.T."/>
            <person name="Winkler M.E."/>
        </authorList>
    </citation>
    <scope>NUCLEOTIDE SEQUENCE</scope>
</reference>
<dbReference type="EMBL" id="UINC01229238">
    <property type="protein sequence ID" value="SVE60868.1"/>
    <property type="molecule type" value="Genomic_DNA"/>
</dbReference>
<dbReference type="SUPFAM" id="SSF48317">
    <property type="entry name" value="Acid phosphatase/Vanadium-dependent haloperoxidase"/>
    <property type="match status" value="1"/>
</dbReference>